<dbReference type="SMART" id="SM00743">
    <property type="entry name" value="Agenet"/>
    <property type="match status" value="1"/>
</dbReference>
<evidence type="ECO:0000259" key="1">
    <source>
        <dbReference type="SMART" id="SM00743"/>
    </source>
</evidence>
<keyword evidence="3" id="KW-1185">Reference proteome</keyword>
<proteinExistence type="predicted"/>
<accession>A0AAD9XNQ1</accession>
<evidence type="ECO:0000313" key="2">
    <source>
        <dbReference type="EMBL" id="KAK2662969.1"/>
    </source>
</evidence>
<gene>
    <name evidence="2" type="ORF">Ddye_001543</name>
</gene>
<dbReference type="Proteomes" id="UP001280121">
    <property type="component" value="Unassembled WGS sequence"/>
</dbReference>
<dbReference type="EMBL" id="JANJYI010000001">
    <property type="protein sequence ID" value="KAK2662969.1"/>
    <property type="molecule type" value="Genomic_DNA"/>
</dbReference>
<organism evidence="2 3">
    <name type="scientific">Dipteronia dyeriana</name>
    <dbReference type="NCBI Taxonomy" id="168575"/>
    <lineage>
        <taxon>Eukaryota</taxon>
        <taxon>Viridiplantae</taxon>
        <taxon>Streptophyta</taxon>
        <taxon>Embryophyta</taxon>
        <taxon>Tracheophyta</taxon>
        <taxon>Spermatophyta</taxon>
        <taxon>Magnoliopsida</taxon>
        <taxon>eudicotyledons</taxon>
        <taxon>Gunneridae</taxon>
        <taxon>Pentapetalae</taxon>
        <taxon>rosids</taxon>
        <taxon>malvids</taxon>
        <taxon>Sapindales</taxon>
        <taxon>Sapindaceae</taxon>
        <taxon>Hippocastanoideae</taxon>
        <taxon>Acereae</taxon>
        <taxon>Dipteronia</taxon>
    </lineage>
</organism>
<dbReference type="AlphaFoldDB" id="A0AAD9XNQ1"/>
<protein>
    <recommendedName>
        <fullName evidence="1">Agenet domain-containing protein</fullName>
    </recommendedName>
</protein>
<sequence>MHNDQKFQVNDVVDGYYNDGWWVGVVCNVWGDSKAYTVVFDDPLDLIKFSSSLVRVHLDWVDGKWVQPPKRVLDSFVLIYFRPLNHHHVCSSAYSYSCASKECDGIEGAVDDIIVEDCTTDGLELAIIGEPTEFTDSSAEAEDTEMAIVPSNMVYADEHLSISLQQLGLTQVITLVFPVQVSVIGLSTCQVRVRGDYMTLLCNMIQGKPRLTICNTRIKAFNCLKDVHHQYGVAFNLSKYSD</sequence>
<feature type="domain" description="Agenet" evidence="1">
    <location>
        <begin position="5"/>
        <end position="62"/>
    </location>
</feature>
<comment type="caution">
    <text evidence="2">The sequence shown here is derived from an EMBL/GenBank/DDBJ whole genome shotgun (WGS) entry which is preliminary data.</text>
</comment>
<dbReference type="PANTHER" id="PTHR31917">
    <property type="entry name" value="AGENET DOMAIN-CONTAINING PROTEIN-RELATED"/>
    <property type="match status" value="1"/>
</dbReference>
<dbReference type="PANTHER" id="PTHR31917:SF153">
    <property type="entry name" value="DUF724 DOMAIN-CONTAINING PROTEIN 3-RELATED"/>
    <property type="match status" value="1"/>
</dbReference>
<reference evidence="2" key="1">
    <citation type="journal article" date="2023" name="Plant J.">
        <title>Genome sequences and population genomics provide insights into the demographic history, inbreeding, and mutation load of two 'living fossil' tree species of Dipteronia.</title>
        <authorList>
            <person name="Feng Y."/>
            <person name="Comes H.P."/>
            <person name="Chen J."/>
            <person name="Zhu S."/>
            <person name="Lu R."/>
            <person name="Zhang X."/>
            <person name="Li P."/>
            <person name="Qiu J."/>
            <person name="Olsen K.M."/>
            <person name="Qiu Y."/>
        </authorList>
    </citation>
    <scope>NUCLEOTIDE SEQUENCE</scope>
    <source>
        <strain evidence="2">KIB01</strain>
    </source>
</reference>
<evidence type="ECO:0000313" key="3">
    <source>
        <dbReference type="Proteomes" id="UP001280121"/>
    </source>
</evidence>
<dbReference type="InterPro" id="IPR014002">
    <property type="entry name" value="Agenet_dom_plant"/>
</dbReference>
<name>A0AAD9XNQ1_9ROSI</name>